<sequence length="463" mass="52334">MWSCPSYPELDPAPPTFDFGGKNAIKLKAEDGHFDLLQLSVGHESPPILQVNKCFGISYENGEDPQTYIQSWAASNEKQSGSPISPGEFRVDLLRLLFLERETEYCYDQGIRYKSPISTRLCDWLNQNYSVPPVFLGHLARGILGGTGHTGNALFRRFDSDGKLVGIEGFYCRLDVWFHHDLKTRASTYVIVDCPRPIRDRISSIATGNNPEKLLQPLLFDVLLADGVNWSLADRVDKCRDTLVGYEIHGKNPDSSSDIHTLHTLCRRWHVLSGNLSNLEERLQYLLKLQSEYYSASKVLHESLSRCISESGCGIEDSVIFLLSRTRAWRRWAENYNERTKIQINLVFNLSTQADNKINLEIARLTGSIAVDTQKDSSSMITMAAVTMFFLPGTFVSALFSMVFFNVDFNGPIGKEVFSVSNRLWYFAAVTVPLTLTVFAVWLAWRSLRIAKKDIFKGSSILQ</sequence>
<dbReference type="Proteomes" id="UP000054279">
    <property type="component" value="Unassembled WGS sequence"/>
</dbReference>
<feature type="transmembrane region" description="Helical" evidence="1">
    <location>
        <begin position="425"/>
        <end position="445"/>
    </location>
</feature>
<dbReference type="Gene3D" id="1.20.58.340">
    <property type="entry name" value="Magnesium transport protein CorA, transmembrane region"/>
    <property type="match status" value="1"/>
</dbReference>
<dbReference type="OrthoDB" id="2866354at2759"/>
<evidence type="ECO:0000256" key="1">
    <source>
        <dbReference type="SAM" id="Phobius"/>
    </source>
</evidence>
<gene>
    <name evidence="2" type="ORF">M422DRAFT_72539</name>
</gene>
<evidence type="ECO:0000313" key="2">
    <source>
        <dbReference type="EMBL" id="KIJ23608.1"/>
    </source>
</evidence>
<keyword evidence="1" id="KW-0812">Transmembrane</keyword>
<evidence type="ECO:0000313" key="3">
    <source>
        <dbReference type="Proteomes" id="UP000054279"/>
    </source>
</evidence>
<dbReference type="AlphaFoldDB" id="A0A0C9T408"/>
<dbReference type="EMBL" id="KN837627">
    <property type="protein sequence ID" value="KIJ23608.1"/>
    <property type="molecule type" value="Genomic_DNA"/>
</dbReference>
<name>A0A0C9T408_SPHS4</name>
<feature type="transmembrane region" description="Helical" evidence="1">
    <location>
        <begin position="383"/>
        <end position="405"/>
    </location>
</feature>
<keyword evidence="3" id="KW-1185">Reference proteome</keyword>
<reference evidence="2 3" key="1">
    <citation type="submission" date="2014-06" db="EMBL/GenBank/DDBJ databases">
        <title>Evolutionary Origins and Diversification of the Mycorrhizal Mutualists.</title>
        <authorList>
            <consortium name="DOE Joint Genome Institute"/>
            <consortium name="Mycorrhizal Genomics Consortium"/>
            <person name="Kohler A."/>
            <person name="Kuo A."/>
            <person name="Nagy L.G."/>
            <person name="Floudas D."/>
            <person name="Copeland A."/>
            <person name="Barry K.W."/>
            <person name="Cichocki N."/>
            <person name="Veneault-Fourrey C."/>
            <person name="LaButti K."/>
            <person name="Lindquist E.A."/>
            <person name="Lipzen A."/>
            <person name="Lundell T."/>
            <person name="Morin E."/>
            <person name="Murat C."/>
            <person name="Riley R."/>
            <person name="Ohm R."/>
            <person name="Sun H."/>
            <person name="Tunlid A."/>
            <person name="Henrissat B."/>
            <person name="Grigoriev I.V."/>
            <person name="Hibbett D.S."/>
            <person name="Martin F."/>
        </authorList>
    </citation>
    <scope>NUCLEOTIDE SEQUENCE [LARGE SCALE GENOMIC DNA]</scope>
    <source>
        <strain evidence="2 3">SS14</strain>
    </source>
</reference>
<protein>
    <submittedName>
        <fullName evidence="2">Uncharacterized protein</fullName>
    </submittedName>
</protein>
<proteinExistence type="predicted"/>
<accession>A0A0C9T408</accession>
<dbReference type="HOGENOM" id="CLU_733977_0_0_1"/>
<keyword evidence="1" id="KW-0472">Membrane</keyword>
<organism evidence="2 3">
    <name type="scientific">Sphaerobolus stellatus (strain SS14)</name>
    <dbReference type="NCBI Taxonomy" id="990650"/>
    <lineage>
        <taxon>Eukaryota</taxon>
        <taxon>Fungi</taxon>
        <taxon>Dikarya</taxon>
        <taxon>Basidiomycota</taxon>
        <taxon>Agaricomycotina</taxon>
        <taxon>Agaricomycetes</taxon>
        <taxon>Phallomycetidae</taxon>
        <taxon>Geastrales</taxon>
        <taxon>Sphaerobolaceae</taxon>
        <taxon>Sphaerobolus</taxon>
    </lineage>
</organism>
<keyword evidence="1" id="KW-1133">Transmembrane helix</keyword>